<protein>
    <submittedName>
        <fullName evidence="3">Uncharacterized protein</fullName>
    </submittedName>
</protein>
<feature type="region of interest" description="Disordered" evidence="1">
    <location>
        <begin position="30"/>
        <end position="50"/>
    </location>
</feature>
<evidence type="ECO:0000256" key="1">
    <source>
        <dbReference type="SAM" id="MobiDB-lite"/>
    </source>
</evidence>
<dbReference type="RefSeq" id="WP_345506245.1">
    <property type="nucleotide sequence ID" value="NZ_BAABIW010000006.1"/>
</dbReference>
<keyword evidence="4" id="KW-1185">Reference proteome</keyword>
<sequence length="615" mass="65121">MRGSRVLVQVVAAVAVLVTTVMSPSAETARASAPTSAAQQSAPAATADADPVWSAPVTAILDRGRPSDVSCPSTTWCMAIDLSGQVLTFDGSTWSSPRKIFPKAPGQPQSAVSCPTTTFCLATHSSGYAVYRSGSWTVTRSALAPFRTVGCYSATRCALIRGDVFSSHAMAYWNGSSLTSSVNMPWAYRVDAVSCVSVTTCLAIGLEPNGGAIALRSSGATWVASYLGQVTRFATLDLSCTSTSFCLATSGNSYRSWRWNGTSWGAAAETRAGIYLDANVVSCVSTTSCTAAGDGRVGRWNGRSWSVRELFPIIGATYAVDCPSSSSCVIVDDRGRWWRGGGSTWSAARSFDTTTGSGVADLSCPTSAFCMATDHVGNAFRWDGATWSGPSRLGTMSSSVSCLSSSWCLTVDSQQSTSRIWNGSWGAVTGVDYVTLLRPAECASTTACFVFEAGDVRRWNGRAWSASTQLFAPTGMDVRIDCAGPRFCIAMTEDGLFRTWNGSSWSAARRSGVTNTSQLTCTSSTFCMVESDSDLYSTFNGSSWSVRRTLPAGGGRFGCQNSTRCVIASDDGTLYWWAGGPWVASTNRIGFLPSRIACAPSRCMAVGYEKASWTV</sequence>
<gene>
    <name evidence="3" type="ORF">GCM10023258_09060</name>
</gene>
<evidence type="ECO:0000313" key="3">
    <source>
        <dbReference type="EMBL" id="GAA5020418.1"/>
    </source>
</evidence>
<evidence type="ECO:0000256" key="2">
    <source>
        <dbReference type="SAM" id="SignalP"/>
    </source>
</evidence>
<name>A0ABP9J4J0_9MICO</name>
<dbReference type="SUPFAM" id="SSF110296">
    <property type="entry name" value="Oligoxyloglucan reducing end-specific cellobiohydrolase"/>
    <property type="match status" value="1"/>
</dbReference>
<organism evidence="3 4">
    <name type="scientific">Terrabacter aeriphilus</name>
    <dbReference type="NCBI Taxonomy" id="515662"/>
    <lineage>
        <taxon>Bacteria</taxon>
        <taxon>Bacillati</taxon>
        <taxon>Actinomycetota</taxon>
        <taxon>Actinomycetes</taxon>
        <taxon>Micrococcales</taxon>
        <taxon>Intrasporangiaceae</taxon>
        <taxon>Terrabacter</taxon>
    </lineage>
</organism>
<keyword evidence="2" id="KW-0732">Signal</keyword>
<evidence type="ECO:0000313" key="4">
    <source>
        <dbReference type="Proteomes" id="UP001500427"/>
    </source>
</evidence>
<accession>A0ABP9J4J0</accession>
<proteinExistence type="predicted"/>
<comment type="caution">
    <text evidence="3">The sequence shown here is derived from an EMBL/GenBank/DDBJ whole genome shotgun (WGS) entry which is preliminary data.</text>
</comment>
<reference evidence="4" key="1">
    <citation type="journal article" date="2019" name="Int. J. Syst. Evol. Microbiol.">
        <title>The Global Catalogue of Microorganisms (GCM) 10K type strain sequencing project: providing services to taxonomists for standard genome sequencing and annotation.</title>
        <authorList>
            <consortium name="The Broad Institute Genomics Platform"/>
            <consortium name="The Broad Institute Genome Sequencing Center for Infectious Disease"/>
            <person name="Wu L."/>
            <person name="Ma J."/>
        </authorList>
    </citation>
    <scope>NUCLEOTIDE SEQUENCE [LARGE SCALE GENOMIC DNA]</scope>
    <source>
        <strain evidence="4">JCM 17687</strain>
    </source>
</reference>
<feature type="chain" id="PRO_5045671559" evidence="2">
    <location>
        <begin position="27"/>
        <end position="615"/>
    </location>
</feature>
<feature type="signal peptide" evidence="2">
    <location>
        <begin position="1"/>
        <end position="26"/>
    </location>
</feature>
<dbReference type="Proteomes" id="UP001500427">
    <property type="component" value="Unassembled WGS sequence"/>
</dbReference>
<dbReference type="EMBL" id="BAABIW010000006">
    <property type="protein sequence ID" value="GAA5020418.1"/>
    <property type="molecule type" value="Genomic_DNA"/>
</dbReference>